<dbReference type="Gene3D" id="3.30.565.10">
    <property type="entry name" value="Histidine kinase-like ATPase, C-terminal domain"/>
    <property type="match status" value="1"/>
</dbReference>
<protein>
    <submittedName>
        <fullName evidence="4">ATP-binding protein</fullName>
    </submittedName>
</protein>
<name>A0AB39TD75_9ACTN</name>
<dbReference type="RefSeq" id="WP_369148507.1">
    <property type="nucleotide sequence ID" value="NZ_CP163444.1"/>
</dbReference>
<evidence type="ECO:0000259" key="3">
    <source>
        <dbReference type="Pfam" id="PF13581"/>
    </source>
</evidence>
<keyword evidence="1" id="KW-0723">Serine/threonine-protein kinase</keyword>
<keyword evidence="4" id="KW-0067">ATP-binding</keyword>
<dbReference type="EMBL" id="CP163444">
    <property type="protein sequence ID" value="XDQ75965.1"/>
    <property type="molecule type" value="Genomic_DNA"/>
</dbReference>
<dbReference type="Pfam" id="PF13581">
    <property type="entry name" value="HATPase_c_2"/>
    <property type="match status" value="1"/>
</dbReference>
<dbReference type="InterPro" id="IPR050267">
    <property type="entry name" value="Anti-sigma-factor_SerPK"/>
</dbReference>
<proteinExistence type="predicted"/>
<accession>A0AB39TD75</accession>
<feature type="domain" description="Histidine kinase/HSP90-like ATPase" evidence="3">
    <location>
        <begin position="41"/>
        <end position="153"/>
    </location>
</feature>
<keyword evidence="4" id="KW-0547">Nucleotide-binding</keyword>
<dbReference type="PANTHER" id="PTHR35526:SF3">
    <property type="entry name" value="ANTI-SIGMA-F FACTOR RSBW"/>
    <property type="match status" value="1"/>
</dbReference>
<dbReference type="InterPro" id="IPR003594">
    <property type="entry name" value="HATPase_dom"/>
</dbReference>
<dbReference type="AlphaFoldDB" id="A0AB39TD75"/>
<dbReference type="PANTHER" id="PTHR35526">
    <property type="entry name" value="ANTI-SIGMA-F FACTOR RSBW-RELATED"/>
    <property type="match status" value="1"/>
</dbReference>
<evidence type="ECO:0000256" key="2">
    <source>
        <dbReference type="SAM" id="MobiDB-lite"/>
    </source>
</evidence>
<keyword evidence="1" id="KW-0808">Transferase</keyword>
<evidence type="ECO:0000313" key="4">
    <source>
        <dbReference type="EMBL" id="XDQ75965.1"/>
    </source>
</evidence>
<evidence type="ECO:0000256" key="1">
    <source>
        <dbReference type="ARBA" id="ARBA00022527"/>
    </source>
</evidence>
<keyword evidence="1" id="KW-0418">Kinase</keyword>
<dbReference type="CDD" id="cd16936">
    <property type="entry name" value="HATPase_RsbW-like"/>
    <property type="match status" value="1"/>
</dbReference>
<dbReference type="InterPro" id="IPR036890">
    <property type="entry name" value="HATPase_C_sf"/>
</dbReference>
<gene>
    <name evidence="4" type="ORF">AB5J54_37975</name>
</gene>
<feature type="region of interest" description="Disordered" evidence="2">
    <location>
        <begin position="1"/>
        <end position="30"/>
    </location>
</feature>
<dbReference type="GO" id="GO:0004674">
    <property type="term" value="F:protein serine/threonine kinase activity"/>
    <property type="evidence" value="ECO:0007669"/>
    <property type="project" value="UniProtKB-KW"/>
</dbReference>
<sequence>MPTPASPAAVRTNTPGLSPNAIPHQPGPGLHGTRRAVSVMAATAEAVPALRHFARDTARRWNLDGRADEALAVVVTELVANVVRHSGSPDVAVLLTAGDRTVTVQVHDRGRWRTRLPGDGVEACCGRGMDLVGAYTTDCAVVRTAGGTRVAATLASGADRSGADYSFG</sequence>
<organism evidence="4">
    <name type="scientific">Streptomyces sp. R44</name>
    <dbReference type="NCBI Taxonomy" id="3238633"/>
    <lineage>
        <taxon>Bacteria</taxon>
        <taxon>Bacillati</taxon>
        <taxon>Actinomycetota</taxon>
        <taxon>Actinomycetes</taxon>
        <taxon>Kitasatosporales</taxon>
        <taxon>Streptomycetaceae</taxon>
        <taxon>Streptomyces</taxon>
    </lineage>
</organism>
<dbReference type="SUPFAM" id="SSF55874">
    <property type="entry name" value="ATPase domain of HSP90 chaperone/DNA topoisomerase II/histidine kinase"/>
    <property type="match status" value="1"/>
</dbReference>
<reference evidence="4" key="1">
    <citation type="submission" date="2024-07" db="EMBL/GenBank/DDBJ databases">
        <authorList>
            <person name="Yu S.T."/>
        </authorList>
    </citation>
    <scope>NUCLEOTIDE SEQUENCE</scope>
    <source>
        <strain evidence="4">R44</strain>
    </source>
</reference>
<dbReference type="GO" id="GO:0005524">
    <property type="term" value="F:ATP binding"/>
    <property type="evidence" value="ECO:0007669"/>
    <property type="project" value="UniProtKB-KW"/>
</dbReference>